<name>A0ABY6H5Y5_9LACO</name>
<accession>A0ABY6H5Y5</accession>
<dbReference type="InterPro" id="IPR036388">
    <property type="entry name" value="WH-like_DNA-bd_sf"/>
</dbReference>
<reference evidence="1" key="1">
    <citation type="submission" date="2022-10" db="EMBL/GenBank/DDBJ databases">
        <title>Comparative genomic analysis and in-vitro probiotic properties of the potential probiotic L. chiayiensis AACE 3.</title>
        <authorList>
            <person name="Kang X."/>
        </authorList>
    </citation>
    <scope>NUCLEOTIDE SEQUENCE</scope>
    <source>
        <strain evidence="1">AACE 3</strain>
    </source>
</reference>
<protein>
    <submittedName>
        <fullName evidence="1">Winged helix-turn-helix transcriptional regulator</fullName>
    </submittedName>
</protein>
<keyword evidence="2" id="KW-1185">Reference proteome</keyword>
<evidence type="ECO:0000313" key="2">
    <source>
        <dbReference type="Proteomes" id="UP001164790"/>
    </source>
</evidence>
<organism evidence="1 2">
    <name type="scientific">Lacticaseibacillus chiayiensis</name>
    <dbReference type="NCBI Taxonomy" id="2100821"/>
    <lineage>
        <taxon>Bacteria</taxon>
        <taxon>Bacillati</taxon>
        <taxon>Bacillota</taxon>
        <taxon>Bacilli</taxon>
        <taxon>Lactobacillales</taxon>
        <taxon>Lactobacillaceae</taxon>
        <taxon>Lacticaseibacillus</taxon>
    </lineage>
</organism>
<dbReference type="Pfam" id="PF13412">
    <property type="entry name" value="HTH_24"/>
    <property type="match status" value="1"/>
</dbReference>
<dbReference type="SUPFAM" id="SSF46785">
    <property type="entry name" value="Winged helix' DNA-binding domain"/>
    <property type="match status" value="1"/>
</dbReference>
<gene>
    <name evidence="1" type="ORF">OFW50_01330</name>
</gene>
<dbReference type="RefSeq" id="WP_238150140.1">
    <property type="nucleotide sequence ID" value="NZ_CP074378.1"/>
</dbReference>
<dbReference type="InterPro" id="IPR036390">
    <property type="entry name" value="WH_DNA-bd_sf"/>
</dbReference>
<evidence type="ECO:0000313" key="1">
    <source>
        <dbReference type="EMBL" id="UYN56777.1"/>
    </source>
</evidence>
<dbReference type="Gene3D" id="1.10.10.10">
    <property type="entry name" value="Winged helix-like DNA-binding domain superfamily/Winged helix DNA-binding domain"/>
    <property type="match status" value="1"/>
</dbReference>
<dbReference type="EMBL" id="CP107523">
    <property type="protein sequence ID" value="UYN56777.1"/>
    <property type="molecule type" value="Genomic_DNA"/>
</dbReference>
<proteinExistence type="predicted"/>
<sequence length="65" mass="7416">MKDKKLLILDFLLKHGTVHYDQIAEATGLSERTVGNYLNRLDADLSPYAVKLVRKRNVGVFRRTG</sequence>
<dbReference type="Proteomes" id="UP001164790">
    <property type="component" value="Chromosome"/>
</dbReference>